<dbReference type="Proteomes" id="UP001408789">
    <property type="component" value="Unassembled WGS sequence"/>
</dbReference>
<gene>
    <name evidence="1" type="ORF">SSX86_024789</name>
</gene>
<dbReference type="AlphaFoldDB" id="A0AAP0GNB8"/>
<proteinExistence type="predicted"/>
<dbReference type="EMBL" id="JBCNJP010000025">
    <property type="protein sequence ID" value="KAK9053715.1"/>
    <property type="molecule type" value="Genomic_DNA"/>
</dbReference>
<keyword evidence="2" id="KW-1185">Reference proteome</keyword>
<protein>
    <recommendedName>
        <fullName evidence="3">RNA-directed DNA polymerase, eukaryota, Reverse transcriptase zinc-binding domain protein</fullName>
    </recommendedName>
</protein>
<sequence length="109" mass="12547">MMVRSRTNLRELPASWMDISLFLMGKPIKSVAVVIDKLVVHVSAYFIWQERNNRIFNDHARPPDLLVKKICEVVRNRLISLKLKITSKNQHVLDSWGIGAGEDDYVGLM</sequence>
<reference evidence="1 2" key="1">
    <citation type="submission" date="2024-04" db="EMBL/GenBank/DDBJ databases">
        <title>The reference genome of an endangered Asteraceae, Deinandra increscens subsp. villosa, native to the Central Coast of California.</title>
        <authorList>
            <person name="Guilliams M."/>
            <person name="Hasenstab-Lehman K."/>
            <person name="Meyer R."/>
            <person name="Mcevoy S."/>
        </authorList>
    </citation>
    <scope>NUCLEOTIDE SEQUENCE [LARGE SCALE GENOMIC DNA]</scope>
    <source>
        <tissue evidence="1">Leaf</tissue>
    </source>
</reference>
<evidence type="ECO:0008006" key="3">
    <source>
        <dbReference type="Google" id="ProtNLM"/>
    </source>
</evidence>
<evidence type="ECO:0000313" key="1">
    <source>
        <dbReference type="EMBL" id="KAK9053715.1"/>
    </source>
</evidence>
<comment type="caution">
    <text evidence="1">The sequence shown here is derived from an EMBL/GenBank/DDBJ whole genome shotgun (WGS) entry which is preliminary data.</text>
</comment>
<evidence type="ECO:0000313" key="2">
    <source>
        <dbReference type="Proteomes" id="UP001408789"/>
    </source>
</evidence>
<accession>A0AAP0GNB8</accession>
<name>A0AAP0GNB8_9ASTR</name>
<organism evidence="1 2">
    <name type="scientific">Deinandra increscens subsp. villosa</name>
    <dbReference type="NCBI Taxonomy" id="3103831"/>
    <lineage>
        <taxon>Eukaryota</taxon>
        <taxon>Viridiplantae</taxon>
        <taxon>Streptophyta</taxon>
        <taxon>Embryophyta</taxon>
        <taxon>Tracheophyta</taxon>
        <taxon>Spermatophyta</taxon>
        <taxon>Magnoliopsida</taxon>
        <taxon>eudicotyledons</taxon>
        <taxon>Gunneridae</taxon>
        <taxon>Pentapetalae</taxon>
        <taxon>asterids</taxon>
        <taxon>campanulids</taxon>
        <taxon>Asterales</taxon>
        <taxon>Asteraceae</taxon>
        <taxon>Asteroideae</taxon>
        <taxon>Heliantheae alliance</taxon>
        <taxon>Madieae</taxon>
        <taxon>Madiinae</taxon>
        <taxon>Deinandra</taxon>
    </lineage>
</organism>